<evidence type="ECO:0000256" key="12">
    <source>
        <dbReference type="ARBA" id="ARBA00022984"/>
    </source>
</evidence>
<evidence type="ECO:0000256" key="4">
    <source>
        <dbReference type="ARBA" id="ARBA00010416"/>
    </source>
</evidence>
<evidence type="ECO:0000259" key="20">
    <source>
        <dbReference type="Pfam" id="PF08245"/>
    </source>
</evidence>
<evidence type="ECO:0000256" key="2">
    <source>
        <dbReference type="ARBA" id="ARBA00004496"/>
    </source>
</evidence>
<evidence type="ECO:0000256" key="9">
    <source>
        <dbReference type="ARBA" id="ARBA00022741"/>
    </source>
</evidence>
<dbReference type="GO" id="GO:0005737">
    <property type="term" value="C:cytoplasm"/>
    <property type="evidence" value="ECO:0007669"/>
    <property type="project" value="UniProtKB-SubCell"/>
</dbReference>
<keyword evidence="7 17" id="KW-0963">Cytoplasm</keyword>
<dbReference type="PANTHER" id="PTHR43692:SF1">
    <property type="entry name" value="UDP-N-ACETYLMURAMOYLALANINE--D-GLUTAMATE LIGASE"/>
    <property type="match status" value="1"/>
</dbReference>
<feature type="domain" description="Mur ligase central" evidence="20">
    <location>
        <begin position="116"/>
        <end position="295"/>
    </location>
</feature>
<comment type="subcellular location">
    <subcellularLocation>
        <location evidence="2 17 18">Cytoplasm</location>
    </subcellularLocation>
</comment>
<feature type="binding site" evidence="17">
    <location>
        <begin position="118"/>
        <end position="124"/>
    </location>
    <ligand>
        <name>ATP</name>
        <dbReference type="ChEBI" id="CHEBI:30616"/>
    </ligand>
</feature>
<evidence type="ECO:0000256" key="17">
    <source>
        <dbReference type="HAMAP-Rule" id="MF_00639"/>
    </source>
</evidence>
<comment type="pathway">
    <text evidence="3 17 18">Cell wall biogenesis; peptidoglycan biosynthesis.</text>
</comment>
<feature type="domain" description="Mur ligase C-terminal" evidence="19">
    <location>
        <begin position="317"/>
        <end position="431"/>
    </location>
</feature>
<dbReference type="Pfam" id="PF08245">
    <property type="entry name" value="Mur_ligase_M"/>
    <property type="match status" value="1"/>
</dbReference>
<dbReference type="GO" id="GO:0005524">
    <property type="term" value="F:ATP binding"/>
    <property type="evidence" value="ECO:0007669"/>
    <property type="project" value="UniProtKB-UniRule"/>
</dbReference>
<gene>
    <name evidence="17" type="primary">murD</name>
    <name evidence="21" type="ORF">DL897_08105</name>
</gene>
<evidence type="ECO:0000256" key="6">
    <source>
        <dbReference type="ARBA" id="ARBA00015655"/>
    </source>
</evidence>
<evidence type="ECO:0000256" key="18">
    <source>
        <dbReference type="RuleBase" id="RU003664"/>
    </source>
</evidence>
<comment type="caution">
    <text evidence="21">The sequence shown here is derived from an EMBL/GenBank/DDBJ whole genome shotgun (WGS) entry which is preliminary data.</text>
</comment>
<comment type="catalytic activity">
    <reaction evidence="16 17 18">
        <text>UDP-N-acetyl-alpha-D-muramoyl-L-alanine + D-glutamate + ATP = UDP-N-acetyl-alpha-D-muramoyl-L-alanyl-D-glutamate + ADP + phosphate + H(+)</text>
        <dbReference type="Rhea" id="RHEA:16429"/>
        <dbReference type="ChEBI" id="CHEBI:15378"/>
        <dbReference type="ChEBI" id="CHEBI:29986"/>
        <dbReference type="ChEBI" id="CHEBI:30616"/>
        <dbReference type="ChEBI" id="CHEBI:43474"/>
        <dbReference type="ChEBI" id="CHEBI:83898"/>
        <dbReference type="ChEBI" id="CHEBI:83900"/>
        <dbReference type="ChEBI" id="CHEBI:456216"/>
        <dbReference type="EC" id="6.3.2.9"/>
    </reaction>
</comment>
<evidence type="ECO:0000256" key="8">
    <source>
        <dbReference type="ARBA" id="ARBA00022598"/>
    </source>
</evidence>
<name>A0A364K6U5_9BACL</name>
<dbReference type="InterPro" id="IPR036565">
    <property type="entry name" value="Mur-like_cat_sf"/>
</dbReference>
<dbReference type="Gene3D" id="3.90.190.20">
    <property type="entry name" value="Mur ligase, C-terminal domain"/>
    <property type="match status" value="1"/>
</dbReference>
<keyword evidence="10 17" id="KW-0067">ATP-binding</keyword>
<dbReference type="SUPFAM" id="SSF51984">
    <property type="entry name" value="MurCD N-terminal domain"/>
    <property type="match status" value="1"/>
</dbReference>
<organism evidence="21 22">
    <name type="scientific">Thermoflavimicrobium daqui</name>
    <dbReference type="NCBI Taxonomy" id="2137476"/>
    <lineage>
        <taxon>Bacteria</taxon>
        <taxon>Bacillati</taxon>
        <taxon>Bacillota</taxon>
        <taxon>Bacilli</taxon>
        <taxon>Bacillales</taxon>
        <taxon>Thermoactinomycetaceae</taxon>
        <taxon>Thermoflavimicrobium</taxon>
    </lineage>
</organism>
<keyword evidence="12 17" id="KW-0573">Peptidoglycan synthesis</keyword>
<dbReference type="OrthoDB" id="9809796at2"/>
<keyword evidence="17 18" id="KW-0132">Cell division</keyword>
<evidence type="ECO:0000259" key="19">
    <source>
        <dbReference type="Pfam" id="PF02875"/>
    </source>
</evidence>
<dbReference type="GO" id="GO:0071555">
    <property type="term" value="P:cell wall organization"/>
    <property type="evidence" value="ECO:0007669"/>
    <property type="project" value="UniProtKB-KW"/>
</dbReference>
<keyword evidence="17 18" id="KW-0131">Cell cycle</keyword>
<dbReference type="EMBL" id="QJKK01000003">
    <property type="protein sequence ID" value="RAL26014.1"/>
    <property type="molecule type" value="Genomic_DNA"/>
</dbReference>
<dbReference type="Pfam" id="PF21799">
    <property type="entry name" value="MurD-like_N"/>
    <property type="match status" value="1"/>
</dbReference>
<reference evidence="21 22" key="2">
    <citation type="submission" date="2018-06" db="EMBL/GenBank/DDBJ databases">
        <authorList>
            <person name="Zhirakovskaya E."/>
        </authorList>
    </citation>
    <scope>NUCLEOTIDE SEQUENCE [LARGE SCALE GENOMIC DNA]</scope>
    <source>
        <strain evidence="21 22">FBKL4.011</strain>
    </source>
</reference>
<keyword evidence="22" id="KW-1185">Reference proteome</keyword>
<evidence type="ECO:0000256" key="1">
    <source>
        <dbReference type="ARBA" id="ARBA00002734"/>
    </source>
</evidence>
<keyword evidence="8 17" id="KW-0436">Ligase</keyword>
<sequence length="460" mass="50177">MNEFEFSNCSVVVLGLAKSGVAVAKLLHQLGAKVIVNDRKTRKECPEAEELEQLGIQVITGGHPDDLLDGDVDLLVKNPGIPYHVSPVQVALKRGIPVVTEVEIASQLTKAPIIGITGSNGKTTTTTLVGKMLTAGGLKATVAGNIGQALTDTVLKLSTDEWLVAELSSFQLKGVQTFRPQIAALLNLVSAHMDYHQTMEDYILSKQRLFQNQTVDDIAVLNLDSPVCVDISKSISSTIWWFSRLQEVEQGVCVKDDWIVFRRSGEYFQKILPISEVALPGSFNLENALAAIAIALTCGCPIAAIQETLRTFTGVEHRLEYVKTLDGVKYYNNSKATNAQAALKSLEAFTEPIVLIVGGLDRGVDFKELIPAFKEKVKAVVTYGQTASVFLKRAEDAQITERHQVNDIRDAVIKAGELAKPGDIVLLSPACASWDMYTSFEERGSIFKQAVHNLNNKKLV</sequence>
<dbReference type="PANTHER" id="PTHR43692">
    <property type="entry name" value="UDP-N-ACETYLMURAMOYLALANINE--D-GLUTAMATE LIGASE"/>
    <property type="match status" value="1"/>
</dbReference>
<keyword evidence="13 17" id="KW-0961">Cell wall biogenesis/degradation</keyword>
<protein>
    <recommendedName>
        <fullName evidence="6 17">UDP-N-acetylmuramoylalanine--D-glutamate ligase</fullName>
        <ecNumber evidence="5 17">6.3.2.9</ecNumber>
    </recommendedName>
    <alternativeName>
        <fullName evidence="15 17">D-glutamic acid-adding enzyme</fullName>
    </alternativeName>
    <alternativeName>
        <fullName evidence="14 17">UDP-N-acetylmuramoyl-L-alanyl-D-glutamate synthetase</fullName>
    </alternativeName>
</protein>
<dbReference type="SUPFAM" id="SSF53623">
    <property type="entry name" value="MurD-like peptide ligases, catalytic domain"/>
    <property type="match status" value="1"/>
</dbReference>
<dbReference type="GO" id="GO:0008360">
    <property type="term" value="P:regulation of cell shape"/>
    <property type="evidence" value="ECO:0007669"/>
    <property type="project" value="UniProtKB-KW"/>
</dbReference>
<dbReference type="GO" id="GO:0051301">
    <property type="term" value="P:cell division"/>
    <property type="evidence" value="ECO:0007669"/>
    <property type="project" value="UniProtKB-KW"/>
</dbReference>
<evidence type="ECO:0000256" key="7">
    <source>
        <dbReference type="ARBA" id="ARBA00022490"/>
    </source>
</evidence>
<keyword evidence="9 17" id="KW-0547">Nucleotide-binding</keyword>
<dbReference type="Gene3D" id="3.40.1190.10">
    <property type="entry name" value="Mur-like, catalytic domain"/>
    <property type="match status" value="1"/>
</dbReference>
<dbReference type="GO" id="GO:0008764">
    <property type="term" value="F:UDP-N-acetylmuramoylalanine-D-glutamate ligase activity"/>
    <property type="evidence" value="ECO:0007669"/>
    <property type="project" value="UniProtKB-UniRule"/>
</dbReference>
<dbReference type="InterPro" id="IPR004101">
    <property type="entry name" value="Mur_ligase_C"/>
</dbReference>
<evidence type="ECO:0000256" key="10">
    <source>
        <dbReference type="ARBA" id="ARBA00022840"/>
    </source>
</evidence>
<dbReference type="Pfam" id="PF02875">
    <property type="entry name" value="Mur_ligase_C"/>
    <property type="match status" value="1"/>
</dbReference>
<keyword evidence="11 17" id="KW-0133">Cell shape</keyword>
<evidence type="ECO:0000256" key="11">
    <source>
        <dbReference type="ARBA" id="ARBA00022960"/>
    </source>
</evidence>
<evidence type="ECO:0000313" key="21">
    <source>
        <dbReference type="EMBL" id="RAL26014.1"/>
    </source>
</evidence>
<dbReference type="EC" id="6.3.2.9" evidence="5 17"/>
<comment type="similarity">
    <text evidence="4 17">Belongs to the MurCDEF family.</text>
</comment>
<dbReference type="Proteomes" id="UP000251213">
    <property type="component" value="Unassembled WGS sequence"/>
</dbReference>
<dbReference type="InterPro" id="IPR036615">
    <property type="entry name" value="Mur_ligase_C_dom_sf"/>
</dbReference>
<accession>A0A364K6U5</accession>
<evidence type="ECO:0000256" key="16">
    <source>
        <dbReference type="ARBA" id="ARBA00047632"/>
    </source>
</evidence>
<evidence type="ECO:0000256" key="3">
    <source>
        <dbReference type="ARBA" id="ARBA00004752"/>
    </source>
</evidence>
<dbReference type="InterPro" id="IPR013221">
    <property type="entry name" value="Mur_ligase_cen"/>
</dbReference>
<dbReference type="SUPFAM" id="SSF53244">
    <property type="entry name" value="MurD-like peptide ligases, peptide-binding domain"/>
    <property type="match status" value="1"/>
</dbReference>
<evidence type="ECO:0000256" key="5">
    <source>
        <dbReference type="ARBA" id="ARBA00012212"/>
    </source>
</evidence>
<proteinExistence type="inferred from homology"/>
<dbReference type="RefSeq" id="WP_113658628.1">
    <property type="nucleotide sequence ID" value="NZ_KZ845665.1"/>
</dbReference>
<dbReference type="AlphaFoldDB" id="A0A364K6U5"/>
<evidence type="ECO:0000256" key="13">
    <source>
        <dbReference type="ARBA" id="ARBA00023316"/>
    </source>
</evidence>
<evidence type="ECO:0000256" key="15">
    <source>
        <dbReference type="ARBA" id="ARBA00032324"/>
    </source>
</evidence>
<evidence type="ECO:0000313" key="22">
    <source>
        <dbReference type="Proteomes" id="UP000251213"/>
    </source>
</evidence>
<reference evidence="21 22" key="1">
    <citation type="submission" date="2018-06" db="EMBL/GenBank/DDBJ databases">
        <title>Thermoflavimicrobium daqus sp. nov., a thermophilic microbe isolated from Moutai-flavour Daqu.</title>
        <authorList>
            <person name="Wang X."/>
            <person name="Zhou H."/>
        </authorList>
    </citation>
    <scope>NUCLEOTIDE SEQUENCE [LARGE SCALE GENOMIC DNA]</scope>
    <source>
        <strain evidence="21 22">FBKL4.011</strain>
    </source>
</reference>
<evidence type="ECO:0000256" key="14">
    <source>
        <dbReference type="ARBA" id="ARBA00030398"/>
    </source>
</evidence>
<dbReference type="UniPathway" id="UPA00219"/>
<comment type="function">
    <text evidence="1 17 18">Cell wall formation. Catalyzes the addition of glutamate to the nucleotide precursor UDP-N-acetylmuramoyl-L-alanine (UMA).</text>
</comment>
<dbReference type="Gene3D" id="3.40.50.720">
    <property type="entry name" value="NAD(P)-binding Rossmann-like Domain"/>
    <property type="match status" value="1"/>
</dbReference>
<dbReference type="GO" id="GO:0009252">
    <property type="term" value="P:peptidoglycan biosynthetic process"/>
    <property type="evidence" value="ECO:0007669"/>
    <property type="project" value="UniProtKB-UniRule"/>
</dbReference>
<dbReference type="InterPro" id="IPR005762">
    <property type="entry name" value="MurD"/>
</dbReference>
<dbReference type="NCBIfam" id="TIGR01087">
    <property type="entry name" value="murD"/>
    <property type="match status" value="1"/>
</dbReference>
<dbReference type="HAMAP" id="MF_00639">
    <property type="entry name" value="MurD"/>
    <property type="match status" value="1"/>
</dbReference>